<dbReference type="RefSeq" id="WP_307422230.1">
    <property type="nucleotide sequence ID" value="NZ_JAUSVK010000001.1"/>
</dbReference>
<reference evidence="2 3" key="1">
    <citation type="submission" date="2023-07" db="EMBL/GenBank/DDBJ databases">
        <title>Genomic Encyclopedia of Type Strains, Phase IV (KMG-IV): sequencing the most valuable type-strain genomes for metagenomic binning, comparative biology and taxonomic classification.</title>
        <authorList>
            <person name="Goeker M."/>
        </authorList>
    </citation>
    <scope>NUCLEOTIDE SEQUENCE [LARGE SCALE GENOMIC DNA]</scope>
    <source>
        <strain evidence="2 3">DSM 5896</strain>
    </source>
</reference>
<dbReference type="GO" id="GO:0008473">
    <property type="term" value="F:ornithine cyclodeaminase activity"/>
    <property type="evidence" value="ECO:0007669"/>
    <property type="project" value="UniProtKB-EC"/>
</dbReference>
<name>A0ABU0F8D5_9HYPH</name>
<proteinExistence type="inferred from homology"/>
<sequence length="328" mass="35030">MALRIIDRSLVRELLPMDGCIRLMEDAMRATARGETIQPPRWILGLPGGEGRGFGMMPGVMAKPDCFGAKVTAVYPENHARGLQSHQGLILLFDTEHGAPVAIVHGGEVTAIRTAAASGLATRLLARADADDLAILGYGEQAMQHLRAMAIVRPPKRVRVWGRSPERAEAFARQNQAFAGVPIEVMRSAEAAVKDASLICTVSAAAEPILAGRWVAQGAHLNVVGSSVAAAREIDSDAVVQARFFVDYKPSTLLQGGEFLAAKREGRVTDDHILGEIGAVLLGLLQGRRSETDITLYKSLGIAAEDLVCAHHLFTTAQQRGLGTDASF</sequence>
<dbReference type="Proteomes" id="UP001237448">
    <property type="component" value="Unassembled WGS sequence"/>
</dbReference>
<dbReference type="PIRSF" id="PIRSF001439">
    <property type="entry name" value="CryM"/>
    <property type="match status" value="1"/>
</dbReference>
<organism evidence="2 3">
    <name type="scientific">Labrys monachus</name>
    <dbReference type="NCBI Taxonomy" id="217067"/>
    <lineage>
        <taxon>Bacteria</taxon>
        <taxon>Pseudomonadati</taxon>
        <taxon>Pseudomonadota</taxon>
        <taxon>Alphaproteobacteria</taxon>
        <taxon>Hyphomicrobiales</taxon>
        <taxon>Xanthobacteraceae</taxon>
        <taxon>Labrys</taxon>
    </lineage>
</organism>
<dbReference type="InterPro" id="IPR003462">
    <property type="entry name" value="ODC_Mu_crystall"/>
</dbReference>
<evidence type="ECO:0000313" key="2">
    <source>
        <dbReference type="EMBL" id="MDQ0390801.1"/>
    </source>
</evidence>
<gene>
    <name evidence="2" type="ORF">J3R73_000593</name>
</gene>
<dbReference type="Pfam" id="PF02423">
    <property type="entry name" value="OCD_Mu_crystall"/>
    <property type="match status" value="1"/>
</dbReference>
<dbReference type="InterPro" id="IPR036291">
    <property type="entry name" value="NAD(P)-bd_dom_sf"/>
</dbReference>
<comment type="caution">
    <text evidence="2">The sequence shown here is derived from an EMBL/GenBank/DDBJ whole genome shotgun (WGS) entry which is preliminary data.</text>
</comment>
<dbReference type="EMBL" id="JAUSVK010000001">
    <property type="protein sequence ID" value="MDQ0390801.1"/>
    <property type="molecule type" value="Genomic_DNA"/>
</dbReference>
<dbReference type="Gene3D" id="3.40.50.720">
    <property type="entry name" value="NAD(P)-binding Rossmann-like Domain"/>
    <property type="match status" value="1"/>
</dbReference>
<evidence type="ECO:0000313" key="3">
    <source>
        <dbReference type="Proteomes" id="UP001237448"/>
    </source>
</evidence>
<keyword evidence="2" id="KW-0456">Lyase</keyword>
<dbReference type="InterPro" id="IPR023401">
    <property type="entry name" value="ODC_N"/>
</dbReference>
<dbReference type="Gene3D" id="3.30.1780.10">
    <property type="entry name" value="ornithine cyclodeaminase, domain 1"/>
    <property type="match status" value="1"/>
</dbReference>
<evidence type="ECO:0000256" key="1">
    <source>
        <dbReference type="ARBA" id="ARBA00008903"/>
    </source>
</evidence>
<dbReference type="SUPFAM" id="SSF51735">
    <property type="entry name" value="NAD(P)-binding Rossmann-fold domains"/>
    <property type="match status" value="1"/>
</dbReference>
<dbReference type="PANTHER" id="PTHR13812">
    <property type="entry name" value="KETIMINE REDUCTASE MU-CRYSTALLIN"/>
    <property type="match status" value="1"/>
</dbReference>
<keyword evidence="3" id="KW-1185">Reference proteome</keyword>
<dbReference type="EC" id="4.3.1.12" evidence="2"/>
<dbReference type="PANTHER" id="PTHR13812:SF19">
    <property type="entry name" value="KETIMINE REDUCTASE MU-CRYSTALLIN"/>
    <property type="match status" value="1"/>
</dbReference>
<accession>A0ABU0F8D5</accession>
<comment type="similarity">
    <text evidence="1">Belongs to the ornithine cyclodeaminase/mu-crystallin family.</text>
</comment>
<protein>
    <submittedName>
        <fullName evidence="2">Ornithine cyclodeaminase</fullName>
        <ecNumber evidence="2">4.3.1.12</ecNumber>
    </submittedName>
</protein>